<feature type="transmembrane region" description="Helical" evidence="1">
    <location>
        <begin position="21"/>
        <end position="41"/>
    </location>
</feature>
<sequence>MTTIARTTAGQIRLISYALSIFSYGIIANILFTLSLLVLPFSDKLAYECNSSVAGTLWRYMQWLFESRAQAEITFSGDTLPSKESALVISNHLAYSDYYLIHALALRKGMLRYCRYFAKDSLKWTLPIFGLSLKLVGMVMVKRNWTSDAANTRKAFAQLKRGRNKPVWLVTYLEGTRITPKKLAESQRFCKSADKPTFDNVLYPRMNGFVAAISELRDSQVEHVYDFTLAYAGAKGEPQKPASLATVFQSSQLSPPYKFHVHVRREAVPRQKLPRADADIMQICDTRPAANRYRAAVVGRESMAGEGRALREHERFVDRFTSHKRYAARIALLRSTCQTILIQHDTK</sequence>
<dbReference type="EMBL" id="BABT02000220">
    <property type="protein sequence ID" value="GAA99630.1"/>
    <property type="molecule type" value="Genomic_DNA"/>
</dbReference>
<dbReference type="eggNOG" id="KOG1505">
    <property type="taxonomic scope" value="Eukaryota"/>
</dbReference>
<proteinExistence type="predicted"/>
<dbReference type="PANTHER" id="PTHR10983:SF24">
    <property type="entry name" value="1-ACYLGLYCEROL-3-PHOSPHATE O-ACYLTRANSFERASE 3, ISOFORM E-RELATED"/>
    <property type="match status" value="1"/>
</dbReference>
<accession>G7E912</accession>
<keyword evidence="1" id="KW-0472">Membrane</keyword>
<dbReference type="Proteomes" id="UP000009131">
    <property type="component" value="Unassembled WGS sequence"/>
</dbReference>
<reference evidence="3 4" key="1">
    <citation type="journal article" date="2011" name="J. Gen. Appl. Microbiol.">
        <title>Draft genome sequencing of the enigmatic basidiomycete Mixia osmundae.</title>
        <authorList>
            <person name="Nishida H."/>
            <person name="Nagatsuka Y."/>
            <person name="Sugiyama J."/>
        </authorList>
    </citation>
    <scope>NUCLEOTIDE SEQUENCE [LARGE SCALE GENOMIC DNA]</scope>
    <source>
        <strain evidence="4">CBS 9802 / IAM 14324 / JCM 22182 / KY 12970</strain>
    </source>
</reference>
<dbReference type="GO" id="GO:0003841">
    <property type="term" value="F:1-acylglycerol-3-phosphate O-acyltransferase activity"/>
    <property type="evidence" value="ECO:0007669"/>
    <property type="project" value="TreeGrafter"/>
</dbReference>
<keyword evidence="4" id="KW-1185">Reference proteome</keyword>
<dbReference type="OrthoDB" id="189226at2759"/>
<dbReference type="PANTHER" id="PTHR10983">
    <property type="entry name" value="1-ACYLGLYCEROL-3-PHOSPHATE ACYLTRANSFERASE-RELATED"/>
    <property type="match status" value="1"/>
</dbReference>
<evidence type="ECO:0000256" key="1">
    <source>
        <dbReference type="SAM" id="Phobius"/>
    </source>
</evidence>
<comment type="caution">
    <text evidence="3">The sequence shown here is derived from an EMBL/GenBank/DDBJ whole genome shotgun (WGS) entry which is preliminary data.</text>
</comment>
<dbReference type="RefSeq" id="XP_014568843.1">
    <property type="nucleotide sequence ID" value="XM_014713357.1"/>
</dbReference>
<dbReference type="InParanoid" id="G7E912"/>
<keyword evidence="1" id="KW-1133">Transmembrane helix</keyword>
<dbReference type="AlphaFoldDB" id="G7E912"/>
<organism evidence="3 4">
    <name type="scientific">Mixia osmundae (strain CBS 9802 / IAM 14324 / JCM 22182 / KY 12970)</name>
    <dbReference type="NCBI Taxonomy" id="764103"/>
    <lineage>
        <taxon>Eukaryota</taxon>
        <taxon>Fungi</taxon>
        <taxon>Dikarya</taxon>
        <taxon>Basidiomycota</taxon>
        <taxon>Pucciniomycotina</taxon>
        <taxon>Mixiomycetes</taxon>
        <taxon>Mixiales</taxon>
        <taxon>Mixiaceae</taxon>
        <taxon>Mixia</taxon>
    </lineage>
</organism>
<name>G7E912_MIXOS</name>
<feature type="domain" description="Phospholipid/glycerol acyltransferase" evidence="2">
    <location>
        <begin position="86"/>
        <end position="209"/>
    </location>
</feature>
<dbReference type="HOGENOM" id="CLU_041844_6_0_1"/>
<dbReference type="Pfam" id="PF01553">
    <property type="entry name" value="Acyltransferase"/>
    <property type="match status" value="1"/>
</dbReference>
<keyword evidence="1" id="KW-0812">Transmembrane</keyword>
<dbReference type="STRING" id="764103.G7E912"/>
<dbReference type="SUPFAM" id="SSF69593">
    <property type="entry name" value="Glycerol-3-phosphate (1)-acyltransferase"/>
    <property type="match status" value="1"/>
</dbReference>
<dbReference type="GO" id="GO:0012505">
    <property type="term" value="C:endomembrane system"/>
    <property type="evidence" value="ECO:0007669"/>
    <property type="project" value="TreeGrafter"/>
</dbReference>
<dbReference type="CDD" id="cd07990">
    <property type="entry name" value="LPLAT_LCLAT1-like"/>
    <property type="match status" value="1"/>
</dbReference>
<dbReference type="SMART" id="SM00563">
    <property type="entry name" value="PlsC"/>
    <property type="match status" value="1"/>
</dbReference>
<evidence type="ECO:0000313" key="4">
    <source>
        <dbReference type="Proteomes" id="UP000009131"/>
    </source>
</evidence>
<reference evidence="3 4" key="2">
    <citation type="journal article" date="2012" name="Open Biol.">
        <title>Characteristics of nucleosomes and linker DNA regions on the genome of the basidiomycete Mixia osmundae revealed by mono- and dinucleosome mapping.</title>
        <authorList>
            <person name="Nishida H."/>
            <person name="Kondo S."/>
            <person name="Matsumoto T."/>
            <person name="Suzuki Y."/>
            <person name="Yoshikawa H."/>
            <person name="Taylor T.D."/>
            <person name="Sugiyama J."/>
        </authorList>
    </citation>
    <scope>NUCLEOTIDE SEQUENCE [LARGE SCALE GENOMIC DNA]</scope>
    <source>
        <strain evidence="4">CBS 9802 / IAM 14324 / JCM 22182 / KY 12970</strain>
    </source>
</reference>
<dbReference type="InterPro" id="IPR002123">
    <property type="entry name" value="Plipid/glycerol_acylTrfase"/>
</dbReference>
<evidence type="ECO:0000259" key="2">
    <source>
        <dbReference type="SMART" id="SM00563"/>
    </source>
</evidence>
<evidence type="ECO:0000313" key="3">
    <source>
        <dbReference type="EMBL" id="GAA99630.1"/>
    </source>
</evidence>
<gene>
    <name evidence="3" type="primary">Mo06331</name>
    <name evidence="3" type="ORF">E5Q_06331</name>
</gene>
<protein>
    <recommendedName>
        <fullName evidence="2">Phospholipid/glycerol acyltransferase domain-containing protein</fullName>
    </recommendedName>
</protein>